<evidence type="ECO:0000313" key="1">
    <source>
        <dbReference type="EMBL" id="CAI0554587.1"/>
    </source>
</evidence>
<name>A0AAV0RDN8_9ROSI</name>
<protein>
    <submittedName>
        <fullName evidence="1">Uncharacterized protein</fullName>
    </submittedName>
</protein>
<organism evidence="1 2">
    <name type="scientific">Linum tenue</name>
    <dbReference type="NCBI Taxonomy" id="586396"/>
    <lineage>
        <taxon>Eukaryota</taxon>
        <taxon>Viridiplantae</taxon>
        <taxon>Streptophyta</taxon>
        <taxon>Embryophyta</taxon>
        <taxon>Tracheophyta</taxon>
        <taxon>Spermatophyta</taxon>
        <taxon>Magnoliopsida</taxon>
        <taxon>eudicotyledons</taxon>
        <taxon>Gunneridae</taxon>
        <taxon>Pentapetalae</taxon>
        <taxon>rosids</taxon>
        <taxon>fabids</taxon>
        <taxon>Malpighiales</taxon>
        <taxon>Linaceae</taxon>
        <taxon>Linum</taxon>
    </lineage>
</organism>
<sequence length="94" mass="10450">MPAAGAVRGVRRLREQPVRRLPDSDRAAGLEQRLHGAEAERLRRQEEEGFQVLRAEGGGSLCGEVYERRRAGEAAVVRRQVQQGLPVLGLFLPH</sequence>
<gene>
    <name evidence="1" type="ORF">LITE_LOCUS47245</name>
</gene>
<keyword evidence="2" id="KW-1185">Reference proteome</keyword>
<accession>A0AAV0RDN8</accession>
<reference evidence="1" key="1">
    <citation type="submission" date="2022-08" db="EMBL/GenBank/DDBJ databases">
        <authorList>
            <person name="Gutierrez-Valencia J."/>
        </authorList>
    </citation>
    <scope>NUCLEOTIDE SEQUENCE</scope>
</reference>
<dbReference type="Proteomes" id="UP001154282">
    <property type="component" value="Unassembled WGS sequence"/>
</dbReference>
<dbReference type="AlphaFoldDB" id="A0AAV0RDN8"/>
<comment type="caution">
    <text evidence="1">The sequence shown here is derived from an EMBL/GenBank/DDBJ whole genome shotgun (WGS) entry which is preliminary data.</text>
</comment>
<evidence type="ECO:0000313" key="2">
    <source>
        <dbReference type="Proteomes" id="UP001154282"/>
    </source>
</evidence>
<dbReference type="EMBL" id="CAMGYJ010000010">
    <property type="protein sequence ID" value="CAI0554587.1"/>
    <property type="molecule type" value="Genomic_DNA"/>
</dbReference>
<proteinExistence type="predicted"/>